<dbReference type="AlphaFoldDB" id="A0A8D2FUP8"/>
<dbReference type="Proteomes" id="UP000694411">
    <property type="component" value="Chromosome 20"/>
</dbReference>
<sequence length="93" mass="9995">SRGSLLEAALKLAIEWDCCMAHAEQKLMDDLLNKTRYNYLIRPATSSSQLVSIETELSLAQCSSMVGAEGTCGSGSGEEATHAQAPSNQYPEE</sequence>
<feature type="region of interest" description="Disordered" evidence="1">
    <location>
        <begin position="69"/>
        <end position="93"/>
    </location>
</feature>
<reference evidence="2" key="2">
    <citation type="submission" date="2025-08" db="UniProtKB">
        <authorList>
            <consortium name="Ensembl"/>
        </authorList>
    </citation>
    <scope>IDENTIFICATION</scope>
</reference>
<evidence type="ECO:0000313" key="2">
    <source>
        <dbReference type="Ensembl" id="ENSTGEP00000026817.1"/>
    </source>
</evidence>
<reference evidence="2" key="1">
    <citation type="submission" date="2018-05" db="EMBL/GenBank/DDBJ databases">
        <title>Whole genome of Theropithecus gelada.</title>
        <authorList>
            <person name="Chiou K.L."/>
            <person name="Snyder-Mackler N."/>
        </authorList>
    </citation>
    <scope>NUCLEOTIDE SEQUENCE [LARGE SCALE GENOMIC DNA]</scope>
</reference>
<accession>A0A8D2FUP8</accession>
<proteinExistence type="predicted"/>
<reference evidence="2" key="3">
    <citation type="submission" date="2025-09" db="UniProtKB">
        <authorList>
            <consortium name="Ensembl"/>
        </authorList>
    </citation>
    <scope>IDENTIFICATION</scope>
</reference>
<protein>
    <submittedName>
        <fullName evidence="2">Uncharacterized protein</fullName>
    </submittedName>
</protein>
<keyword evidence="3" id="KW-1185">Reference proteome</keyword>
<feature type="compositionally biased region" description="Polar residues" evidence="1">
    <location>
        <begin position="84"/>
        <end position="93"/>
    </location>
</feature>
<dbReference type="Ensembl" id="ENSTGET00000031943.1">
    <property type="protein sequence ID" value="ENSTGEP00000026817.1"/>
    <property type="gene ID" value="ENSTGEG00000021620.1"/>
</dbReference>
<evidence type="ECO:0000313" key="3">
    <source>
        <dbReference type="Proteomes" id="UP000694411"/>
    </source>
</evidence>
<evidence type="ECO:0000256" key="1">
    <source>
        <dbReference type="SAM" id="MobiDB-lite"/>
    </source>
</evidence>
<organism evidence="2 3">
    <name type="scientific">Theropithecus gelada</name>
    <name type="common">Gelada baboon</name>
    <dbReference type="NCBI Taxonomy" id="9565"/>
    <lineage>
        <taxon>Eukaryota</taxon>
        <taxon>Metazoa</taxon>
        <taxon>Chordata</taxon>
        <taxon>Craniata</taxon>
        <taxon>Vertebrata</taxon>
        <taxon>Euteleostomi</taxon>
        <taxon>Mammalia</taxon>
        <taxon>Eutheria</taxon>
        <taxon>Euarchontoglires</taxon>
        <taxon>Primates</taxon>
        <taxon>Haplorrhini</taxon>
        <taxon>Catarrhini</taxon>
        <taxon>Cercopithecidae</taxon>
        <taxon>Cercopithecinae</taxon>
        <taxon>Theropithecus</taxon>
    </lineage>
</organism>
<name>A0A8D2FUP8_THEGE</name>